<sequence length="461" mass="52697">METERNVIKKISSEGEDWVNRRESAREDEPEHKRQDIFGANFLHWWNIAHKTGEDWSKMTVGRLADHINKTADQTWKRNFKRLEEEMVAGAKTDPWSFQQFFANYLMDRVPDLGRLSKRLDLSMKQPRANQDLILLAAVFEGERGAKATELGISLTAEYQNGNKILPAKLVASMIDYHSQHVLESERQFMEMIPEYLDKIKTLLLAASNSGEIPIKTDTILERLGALRFAVVDGLTAKLRDFSGDFKDHTHTIRISSEARPEHVGMIMSHEIIHALAGQLEYSSVSKVFEDNPELFVLVERHELLKGGLHFSKDVGEKQSDLPSLRLRWLNEALTEQAAIDLVKGTEYVGFDTYELERKLLDKLVALGISKSLLYEAYFENYAADSTGGHRLPKTRELFETVNRLLGRGFLVNLDIYIRSNRDGVKLALQKWEDLGAEFPSFINDFGAGKIKELRDSSELR</sequence>
<protein>
    <submittedName>
        <fullName evidence="1">Uncharacterized protein</fullName>
    </submittedName>
</protein>
<dbReference type="AlphaFoldDB" id="A0A1F5NTU6"/>
<comment type="caution">
    <text evidence="1">The sequence shown here is derived from an EMBL/GenBank/DDBJ whole genome shotgun (WGS) entry which is preliminary data.</text>
</comment>
<dbReference type="STRING" id="1817825.A2720_00965"/>
<evidence type="ECO:0000313" key="2">
    <source>
        <dbReference type="Proteomes" id="UP000178892"/>
    </source>
</evidence>
<gene>
    <name evidence="1" type="ORF">A2720_00965</name>
</gene>
<reference evidence="1 2" key="1">
    <citation type="journal article" date="2016" name="Nat. Commun.">
        <title>Thousands of microbial genomes shed light on interconnected biogeochemical processes in an aquifer system.</title>
        <authorList>
            <person name="Anantharaman K."/>
            <person name="Brown C.T."/>
            <person name="Hug L.A."/>
            <person name="Sharon I."/>
            <person name="Castelle C.J."/>
            <person name="Probst A.J."/>
            <person name="Thomas B.C."/>
            <person name="Singh A."/>
            <person name="Wilkins M.J."/>
            <person name="Karaoz U."/>
            <person name="Brodie E.L."/>
            <person name="Williams K.H."/>
            <person name="Hubbard S.S."/>
            <person name="Banfield J.F."/>
        </authorList>
    </citation>
    <scope>NUCLEOTIDE SEQUENCE [LARGE SCALE GENOMIC DNA]</scope>
</reference>
<accession>A0A1F5NTU6</accession>
<evidence type="ECO:0000313" key="1">
    <source>
        <dbReference type="EMBL" id="OGE81095.1"/>
    </source>
</evidence>
<dbReference type="EMBL" id="MFEL01000010">
    <property type="protein sequence ID" value="OGE81095.1"/>
    <property type="molecule type" value="Genomic_DNA"/>
</dbReference>
<name>A0A1F5NTU6_9BACT</name>
<organism evidence="1 2">
    <name type="scientific">Candidatus Doudnabacteria bacterium RIFCSPHIGHO2_01_FULL_46_24</name>
    <dbReference type="NCBI Taxonomy" id="1817825"/>
    <lineage>
        <taxon>Bacteria</taxon>
        <taxon>Candidatus Doudnaibacteriota</taxon>
    </lineage>
</organism>
<proteinExistence type="predicted"/>
<dbReference type="Proteomes" id="UP000178892">
    <property type="component" value="Unassembled WGS sequence"/>
</dbReference>